<protein>
    <submittedName>
        <fullName evidence="3">DUF3562 domain-containing protein</fullName>
    </submittedName>
</protein>
<feature type="region of interest" description="Disordered" evidence="1">
    <location>
        <begin position="60"/>
        <end position="85"/>
    </location>
</feature>
<accession>A0AAX1J302</accession>
<evidence type="ECO:0000256" key="1">
    <source>
        <dbReference type="SAM" id="MobiDB-lite"/>
    </source>
</evidence>
<reference evidence="2 4" key="1">
    <citation type="journal article" date="2019" name="Emerg. Microbes Infect.">
        <title>Comprehensive subspecies identification of 175 nontuberculous mycobacteria species based on 7547 genomic profiles.</title>
        <authorList>
            <person name="Matsumoto Y."/>
            <person name="Kinjo T."/>
            <person name="Motooka D."/>
            <person name="Nabeya D."/>
            <person name="Jung N."/>
            <person name="Uechi K."/>
            <person name="Horii T."/>
            <person name="Iida T."/>
            <person name="Fujita J."/>
            <person name="Nakamura S."/>
        </authorList>
    </citation>
    <scope>NUCLEOTIDE SEQUENCE [LARGE SCALE GENOMIC DNA]</scope>
    <source>
        <strain evidence="2 4">JCM 13573</strain>
    </source>
</reference>
<reference evidence="2" key="2">
    <citation type="submission" date="2020-02" db="EMBL/GenBank/DDBJ databases">
        <authorList>
            <person name="Matsumoto Y."/>
            <person name="Kinjo T."/>
            <person name="Motooka D."/>
            <person name="Nabeya D."/>
            <person name="Jung N."/>
            <person name="Uechi K."/>
            <person name="Horii T."/>
            <person name="Iida T."/>
            <person name="Fujita J."/>
            <person name="Nakamura S."/>
        </authorList>
    </citation>
    <scope>NUCLEOTIDE SEQUENCE</scope>
    <source>
        <strain evidence="2">JCM 13573</strain>
    </source>
</reference>
<evidence type="ECO:0000313" key="5">
    <source>
        <dbReference type="Proteomes" id="UP000663583"/>
    </source>
</evidence>
<gene>
    <name evidence="3" type="ORF">I2456_14405</name>
    <name evidence="2" type="ORF">MKUB_27650</name>
</gene>
<dbReference type="Proteomes" id="UP000663583">
    <property type="component" value="Chromosome"/>
</dbReference>
<dbReference type="Gene3D" id="1.10.8.1060">
    <property type="entry name" value="Corynebacterium glutamicum thioredoxin-dependent arsenate reductase, N-terminal domain"/>
    <property type="match status" value="1"/>
</dbReference>
<evidence type="ECO:0000313" key="3">
    <source>
        <dbReference type="EMBL" id="QPI35796.1"/>
    </source>
</evidence>
<dbReference type="NCBIfam" id="NF046112">
    <property type="entry name" value="MSMEG_6209_Nter"/>
    <property type="match status" value="1"/>
</dbReference>
<reference evidence="3" key="3">
    <citation type="submission" date="2020-11" db="EMBL/GenBank/DDBJ databases">
        <title>Intraspecies plasmid and genomic variation of Mycobacterium kubicae revealed by the complete genome sequences of two clinical isolates.</title>
        <authorList>
            <person name="Hendrix J.R."/>
            <person name="Epperson L.E."/>
            <person name="Honda J.R."/>
            <person name="Strong M."/>
        </authorList>
    </citation>
    <scope>NUCLEOTIDE SEQUENCE</scope>
    <source>
        <strain evidence="3">JCM 13573</strain>
    </source>
</reference>
<dbReference type="AlphaFoldDB" id="A0AAX1J302"/>
<evidence type="ECO:0000313" key="2">
    <source>
        <dbReference type="EMBL" id="GFG65275.1"/>
    </source>
</evidence>
<dbReference type="KEGG" id="mku:I2456_14405"/>
<dbReference type="EMBL" id="CP065047">
    <property type="protein sequence ID" value="QPI35796.1"/>
    <property type="molecule type" value="Genomic_DNA"/>
</dbReference>
<proteinExistence type="predicted"/>
<sequence>MIRIDEEQKMADVERRLTKSYGHLSADLVTAAVQDARMRYQDSRIRDYLPLLVERRARAELTETSKRTAPRQAPRRARQEFMENA</sequence>
<dbReference type="Proteomes" id="UP000465306">
    <property type="component" value="Unassembled WGS sequence"/>
</dbReference>
<evidence type="ECO:0000313" key="4">
    <source>
        <dbReference type="Proteomes" id="UP000465306"/>
    </source>
</evidence>
<dbReference type="RefSeq" id="WP_085074184.1">
    <property type="nucleotide sequence ID" value="NZ_BLKU01000003.1"/>
</dbReference>
<name>A0AAX1J302_9MYCO</name>
<dbReference type="EMBL" id="BLKU01000003">
    <property type="protein sequence ID" value="GFG65275.1"/>
    <property type="molecule type" value="Genomic_DNA"/>
</dbReference>
<organism evidence="3 5">
    <name type="scientific">Mycobacterium kubicae</name>
    <dbReference type="NCBI Taxonomy" id="120959"/>
    <lineage>
        <taxon>Bacteria</taxon>
        <taxon>Bacillati</taxon>
        <taxon>Actinomycetota</taxon>
        <taxon>Actinomycetes</taxon>
        <taxon>Mycobacteriales</taxon>
        <taxon>Mycobacteriaceae</taxon>
        <taxon>Mycobacterium</taxon>
        <taxon>Mycobacterium simiae complex</taxon>
    </lineage>
</organism>
<keyword evidence="4" id="KW-1185">Reference proteome</keyword>